<dbReference type="AlphaFoldDB" id="A0A8J4PTP8"/>
<feature type="region of interest" description="Disordered" evidence="1">
    <location>
        <begin position="42"/>
        <end position="74"/>
    </location>
</feature>
<feature type="transmembrane region" description="Helical" evidence="2">
    <location>
        <begin position="92"/>
        <end position="111"/>
    </location>
</feature>
<evidence type="ECO:0008006" key="5">
    <source>
        <dbReference type="Google" id="ProtNLM"/>
    </source>
</evidence>
<dbReference type="OrthoDB" id="20468at2759"/>
<feature type="transmembrane region" description="Helical" evidence="2">
    <location>
        <begin position="244"/>
        <end position="262"/>
    </location>
</feature>
<dbReference type="Proteomes" id="UP000695562">
    <property type="component" value="Unassembled WGS sequence"/>
</dbReference>
<keyword evidence="4" id="KW-1185">Reference proteome</keyword>
<organism evidence="3 4">
    <name type="scientific">Polysphondylium violaceum</name>
    <dbReference type="NCBI Taxonomy" id="133409"/>
    <lineage>
        <taxon>Eukaryota</taxon>
        <taxon>Amoebozoa</taxon>
        <taxon>Evosea</taxon>
        <taxon>Eumycetozoa</taxon>
        <taxon>Dictyostelia</taxon>
        <taxon>Dictyosteliales</taxon>
        <taxon>Dictyosteliaceae</taxon>
        <taxon>Polysphondylium</taxon>
    </lineage>
</organism>
<name>A0A8J4PTP8_9MYCE</name>
<evidence type="ECO:0000313" key="3">
    <source>
        <dbReference type="EMBL" id="KAF2074508.1"/>
    </source>
</evidence>
<evidence type="ECO:0000256" key="1">
    <source>
        <dbReference type="SAM" id="MobiDB-lite"/>
    </source>
</evidence>
<feature type="region of interest" description="Disordered" evidence="1">
    <location>
        <begin position="1"/>
        <end position="24"/>
    </location>
</feature>
<evidence type="ECO:0000256" key="2">
    <source>
        <dbReference type="SAM" id="Phobius"/>
    </source>
</evidence>
<proteinExistence type="predicted"/>
<keyword evidence="2" id="KW-0472">Membrane</keyword>
<reference evidence="3" key="1">
    <citation type="submission" date="2020-01" db="EMBL/GenBank/DDBJ databases">
        <title>Development of genomics and gene disruption for Polysphondylium violaceum indicates a role for the polyketide synthase stlB in stalk morphogenesis.</title>
        <authorList>
            <person name="Narita B."/>
            <person name="Kawabe Y."/>
            <person name="Kin K."/>
            <person name="Saito T."/>
            <person name="Gibbs R."/>
            <person name="Kuspa A."/>
            <person name="Muzny D."/>
            <person name="Queller D."/>
            <person name="Richards S."/>
            <person name="Strassman J."/>
            <person name="Sucgang R."/>
            <person name="Worley K."/>
            <person name="Schaap P."/>
        </authorList>
    </citation>
    <scope>NUCLEOTIDE SEQUENCE</scope>
    <source>
        <strain evidence="3">QSvi11</strain>
    </source>
</reference>
<protein>
    <recommendedName>
        <fullName evidence="5">Transmembrane protein</fullName>
    </recommendedName>
</protein>
<keyword evidence="2" id="KW-0812">Transmembrane</keyword>
<comment type="caution">
    <text evidence="3">The sequence shown here is derived from an EMBL/GenBank/DDBJ whole genome shotgun (WGS) entry which is preliminary data.</text>
</comment>
<feature type="compositionally biased region" description="Basic and acidic residues" evidence="1">
    <location>
        <begin position="1"/>
        <end position="14"/>
    </location>
</feature>
<feature type="compositionally biased region" description="Low complexity" evidence="1">
    <location>
        <begin position="65"/>
        <end position="74"/>
    </location>
</feature>
<accession>A0A8J4PTP8</accession>
<gene>
    <name evidence="3" type="ORF">CYY_004176</name>
</gene>
<feature type="transmembrane region" description="Helical" evidence="2">
    <location>
        <begin position="161"/>
        <end position="181"/>
    </location>
</feature>
<feature type="transmembrane region" description="Helical" evidence="2">
    <location>
        <begin position="274"/>
        <end position="298"/>
    </location>
</feature>
<evidence type="ECO:0000313" key="4">
    <source>
        <dbReference type="Proteomes" id="UP000695562"/>
    </source>
</evidence>
<sequence>MTDEERKALEERRREARKNRIQNGSNKRLGFIASHITSEDLNKPEEPVITNTPSTPPTTDEVVANNNNNNNNNSFNFNNVTQRNRYIDDLPISFTILRWTGILFFACIYFANAVLLCTPELLNANDNIAVNSKGARIFNTYKWIFESLTSMSGGKVSARQFMYVYIPVFMVWLLWEYILVFNNRSHQSVRSKTFLSFARSDGLLIGFFYTVFIDLLLRFGYMALDNETYAMIINKNTPYLIQSLYYPLIVAIIGQYVINQIPKQFPIIQMNHTFSSIFTGVSNFALSIIILLLFIDWWSCTTCYCQPLGLLWIISSQSRGLLLWSHICINFASRLF</sequence>
<feature type="transmembrane region" description="Helical" evidence="2">
    <location>
        <begin position="202"/>
        <end position="224"/>
    </location>
</feature>
<keyword evidence="2" id="KW-1133">Transmembrane helix</keyword>
<dbReference type="EMBL" id="AJWJ01000143">
    <property type="protein sequence ID" value="KAF2074508.1"/>
    <property type="molecule type" value="Genomic_DNA"/>
</dbReference>